<gene>
    <name evidence="2" type="ORF">OM074_13860</name>
</gene>
<organism evidence="2 3">
    <name type="scientific">Plebeiibacterium marinum</name>
    <dbReference type="NCBI Taxonomy" id="2992111"/>
    <lineage>
        <taxon>Bacteria</taxon>
        <taxon>Pseudomonadati</taxon>
        <taxon>Bacteroidota</taxon>
        <taxon>Bacteroidia</taxon>
        <taxon>Marinilabiliales</taxon>
        <taxon>Marinilabiliaceae</taxon>
        <taxon>Plebeiibacterium</taxon>
    </lineage>
</organism>
<sequence>MKEKHSNLQDAIYRNLQENATYAYEILVEDNSGLILIVPRTNNIEAFNENMKSAKDIVNQDGGNIKVDIYRGKSPKAGLVTRYNIGLEENRKAEKPVSNLAQIEQAVDMAIKKYQLNNNIGGLGSIENFNLLFGALTGNDADKENNGNALSGLAGLLGAVNNSRYENSLMQFEKKFSDYKQETELNSLKKQLLDITSERDTLKKQNQELEKANSEYKTEVSELETRLAGYSNTELLKRVATGVLSGIGSKILGNSPKAAELMGLSKDELQAALGFVEEDEELHGHSSITQHDVDIEEMPIPKTEQQKQIFNAINDTAKALKQSDIQFAIYMITIIGNCMESKELTKSMVQHLEKEKQRLSIEEDDESAGEEE</sequence>
<protein>
    <submittedName>
        <fullName evidence="2">Uncharacterized protein</fullName>
    </submittedName>
</protein>
<feature type="coiled-coil region" evidence="1">
    <location>
        <begin position="162"/>
        <end position="233"/>
    </location>
</feature>
<name>A0AAE3MGQ8_9BACT</name>
<accession>A0AAE3MGQ8</accession>
<keyword evidence="1" id="KW-0175">Coiled coil</keyword>
<evidence type="ECO:0000313" key="2">
    <source>
        <dbReference type="EMBL" id="MCW3806717.1"/>
    </source>
</evidence>
<keyword evidence="3" id="KW-1185">Reference proteome</keyword>
<proteinExistence type="predicted"/>
<dbReference type="Proteomes" id="UP001207408">
    <property type="component" value="Unassembled WGS sequence"/>
</dbReference>
<dbReference type="RefSeq" id="WP_301200407.1">
    <property type="nucleotide sequence ID" value="NZ_JAPDPI010000028.1"/>
</dbReference>
<evidence type="ECO:0000256" key="1">
    <source>
        <dbReference type="SAM" id="Coils"/>
    </source>
</evidence>
<reference evidence="2" key="1">
    <citation type="submission" date="2022-10" db="EMBL/GenBank/DDBJ databases">
        <authorList>
            <person name="Yu W.X."/>
        </authorList>
    </citation>
    <scope>NUCLEOTIDE SEQUENCE</scope>
    <source>
        <strain evidence="2">D04</strain>
    </source>
</reference>
<dbReference type="AlphaFoldDB" id="A0AAE3MGQ8"/>
<evidence type="ECO:0000313" key="3">
    <source>
        <dbReference type="Proteomes" id="UP001207408"/>
    </source>
</evidence>
<dbReference type="EMBL" id="JAPDPI010000028">
    <property type="protein sequence ID" value="MCW3806717.1"/>
    <property type="molecule type" value="Genomic_DNA"/>
</dbReference>
<comment type="caution">
    <text evidence="2">The sequence shown here is derived from an EMBL/GenBank/DDBJ whole genome shotgun (WGS) entry which is preliminary data.</text>
</comment>